<evidence type="ECO:0000256" key="4">
    <source>
        <dbReference type="ARBA" id="ARBA00022960"/>
    </source>
</evidence>
<dbReference type="RefSeq" id="WP_174405131.1">
    <property type="nucleotide sequence ID" value="NZ_BLVO01000013.1"/>
</dbReference>
<evidence type="ECO:0000256" key="6">
    <source>
        <dbReference type="ARBA" id="ARBA00022989"/>
    </source>
</evidence>
<proteinExistence type="inferred from homology"/>
<keyword evidence="10" id="KW-0813">Transport</keyword>
<comment type="similarity">
    <text evidence="9 10">Belongs to the MurJ/MviN family.</text>
</comment>
<dbReference type="EMBL" id="BLVO01000013">
    <property type="protein sequence ID" value="GFM33472.1"/>
    <property type="molecule type" value="Genomic_DNA"/>
</dbReference>
<evidence type="ECO:0000256" key="8">
    <source>
        <dbReference type="ARBA" id="ARBA00060041"/>
    </source>
</evidence>
<feature type="transmembrane region" description="Helical" evidence="10">
    <location>
        <begin position="317"/>
        <end position="338"/>
    </location>
</feature>
<evidence type="ECO:0000313" key="12">
    <source>
        <dbReference type="Proteomes" id="UP000503840"/>
    </source>
</evidence>
<feature type="transmembrane region" description="Helical" evidence="10">
    <location>
        <begin position="12"/>
        <end position="30"/>
    </location>
</feature>
<gene>
    <name evidence="11" type="primary">mviN-1</name>
    <name evidence="10" type="synonym">murJ</name>
    <name evidence="11" type="ORF">DSM101010T_18370</name>
</gene>
<sequence>MGILTGRHRMGTAALIMAGSVFLSRFMGLIRDKFISYYHGATVESDIYFTSFVIPDFLNYLLAGGYFSITLIPLLAEYFELDEQEGWRFLSAVLCWVAVVASLLTGVAWIAAPWLAKVAAPGFDAHSLGRLAHFLRIILPAQVFFLMGACLSGVLYMRRQFSVPALTPLVYNACIILGGWLMIDSGMEGFCWGVLGGAVVGSFLLPLLAVYSGGGMRLFPCFRHSGVRRFMLLALPLMIGQSIVVLDEQFVRIFGSLTGDGAVSLLNYARRIMQVPVGVVAQAAGVASYPFLAALVAKRETEQFNTTLNSALRNTMLIIVPLSAWMIAASEPTLRLIFQQGGFGAEQTLGATPLLQIMLAAVAFWGIQQIVGRAFYAHKDTVTPAVVGTVATVLALPAYWWFAKVLGAFGVALAGTCSVVLYTLMLSSVWRRRFGGDAFAGVSAALFKAVVLSLPAAAAAWWGVGRVALLFPESPLFGAFMALGVSGLLFCLVYAVVVRILAPDMLAPVTAVVRRKLRR</sequence>
<dbReference type="InterPro" id="IPR051050">
    <property type="entry name" value="Lipid_II_flippase_MurJ/MviN"/>
</dbReference>
<evidence type="ECO:0000256" key="1">
    <source>
        <dbReference type="ARBA" id="ARBA00004651"/>
    </source>
</evidence>
<evidence type="ECO:0000313" key="11">
    <source>
        <dbReference type="EMBL" id="GFM33472.1"/>
    </source>
</evidence>
<dbReference type="GO" id="GO:0034204">
    <property type="term" value="P:lipid translocation"/>
    <property type="evidence" value="ECO:0007669"/>
    <property type="project" value="TreeGrafter"/>
</dbReference>
<name>A0A7J0BJY7_9BACT</name>
<accession>A0A7J0BJY7</accession>
<dbReference type="GO" id="GO:0005886">
    <property type="term" value="C:plasma membrane"/>
    <property type="evidence" value="ECO:0007669"/>
    <property type="project" value="UniProtKB-SubCell"/>
</dbReference>
<evidence type="ECO:0000256" key="10">
    <source>
        <dbReference type="HAMAP-Rule" id="MF_02078"/>
    </source>
</evidence>
<dbReference type="PANTHER" id="PTHR47019">
    <property type="entry name" value="LIPID II FLIPPASE MURJ"/>
    <property type="match status" value="1"/>
</dbReference>
<dbReference type="UniPathway" id="UPA00219"/>
<feature type="transmembrane region" description="Helical" evidence="10">
    <location>
        <begin position="350"/>
        <end position="370"/>
    </location>
</feature>
<keyword evidence="6 10" id="KW-1133">Transmembrane helix</keyword>
<dbReference type="AlphaFoldDB" id="A0A7J0BJY7"/>
<keyword evidence="5 10" id="KW-0573">Peptidoglycan synthesis</keyword>
<keyword evidence="12" id="KW-1185">Reference proteome</keyword>
<keyword evidence="7 10" id="KW-0472">Membrane</keyword>
<dbReference type="Proteomes" id="UP000503840">
    <property type="component" value="Unassembled WGS sequence"/>
</dbReference>
<dbReference type="GO" id="GO:0071555">
    <property type="term" value="P:cell wall organization"/>
    <property type="evidence" value="ECO:0007669"/>
    <property type="project" value="UniProtKB-KW"/>
</dbReference>
<dbReference type="PRINTS" id="PR01806">
    <property type="entry name" value="VIRFACTRMVIN"/>
</dbReference>
<feature type="transmembrane region" description="Helical" evidence="10">
    <location>
        <begin position="57"/>
        <end position="76"/>
    </location>
</feature>
<feature type="transmembrane region" description="Helical" evidence="10">
    <location>
        <begin position="131"/>
        <end position="156"/>
    </location>
</feature>
<keyword evidence="3 10" id="KW-0812">Transmembrane</keyword>
<dbReference type="GO" id="GO:0009252">
    <property type="term" value="P:peptidoglycan biosynthetic process"/>
    <property type="evidence" value="ECO:0007669"/>
    <property type="project" value="UniProtKB-UniRule"/>
</dbReference>
<comment type="pathway">
    <text evidence="10">Cell wall biogenesis; peptidoglycan biosynthesis.</text>
</comment>
<evidence type="ECO:0000256" key="3">
    <source>
        <dbReference type="ARBA" id="ARBA00022692"/>
    </source>
</evidence>
<reference evidence="11 12" key="1">
    <citation type="submission" date="2020-05" db="EMBL/GenBank/DDBJ databases">
        <title>Draft genome sequence of Desulfovibrio sp. strain HN2T.</title>
        <authorList>
            <person name="Ueno A."/>
            <person name="Tamazawa S."/>
            <person name="Tamamura S."/>
            <person name="Murakami T."/>
            <person name="Kiyama T."/>
            <person name="Inomata H."/>
            <person name="Amano Y."/>
            <person name="Miyakawa K."/>
            <person name="Tamaki H."/>
            <person name="Naganuma T."/>
            <person name="Kaneko K."/>
        </authorList>
    </citation>
    <scope>NUCLEOTIDE SEQUENCE [LARGE SCALE GENOMIC DNA]</scope>
    <source>
        <strain evidence="11 12">HN2</strain>
    </source>
</reference>
<dbReference type="NCBIfam" id="TIGR01695">
    <property type="entry name" value="murJ_mviN"/>
    <property type="match status" value="1"/>
</dbReference>
<feature type="transmembrane region" description="Helical" evidence="10">
    <location>
        <begin position="408"/>
        <end position="426"/>
    </location>
</feature>
<feature type="transmembrane region" description="Helical" evidence="10">
    <location>
        <begin position="382"/>
        <end position="402"/>
    </location>
</feature>
<keyword evidence="4 10" id="KW-0133">Cell shape</keyword>
<dbReference type="PANTHER" id="PTHR47019:SF1">
    <property type="entry name" value="LIPID II FLIPPASE MURJ"/>
    <property type="match status" value="1"/>
</dbReference>
<dbReference type="Pfam" id="PF03023">
    <property type="entry name" value="MurJ"/>
    <property type="match status" value="1"/>
</dbReference>
<dbReference type="InterPro" id="IPR004268">
    <property type="entry name" value="MurJ"/>
</dbReference>
<comment type="subcellular location">
    <subcellularLocation>
        <location evidence="1 10">Cell membrane</location>
        <topology evidence="1 10">Multi-pass membrane protein</topology>
    </subcellularLocation>
</comment>
<evidence type="ECO:0000256" key="5">
    <source>
        <dbReference type="ARBA" id="ARBA00022984"/>
    </source>
</evidence>
<dbReference type="GO" id="GO:0008360">
    <property type="term" value="P:regulation of cell shape"/>
    <property type="evidence" value="ECO:0007669"/>
    <property type="project" value="UniProtKB-KW"/>
</dbReference>
<feature type="transmembrane region" description="Helical" evidence="10">
    <location>
        <begin position="232"/>
        <end position="255"/>
    </location>
</feature>
<evidence type="ECO:0000256" key="2">
    <source>
        <dbReference type="ARBA" id="ARBA00022475"/>
    </source>
</evidence>
<feature type="transmembrane region" description="Helical" evidence="10">
    <location>
        <begin position="163"/>
        <end position="183"/>
    </location>
</feature>
<feature type="transmembrane region" description="Helical" evidence="10">
    <location>
        <begin position="189"/>
        <end position="211"/>
    </location>
</feature>
<dbReference type="HAMAP" id="MF_02078">
    <property type="entry name" value="MurJ_MviN"/>
    <property type="match status" value="1"/>
</dbReference>
<protein>
    <recommendedName>
        <fullName evidence="10">Probable lipid II flippase MurJ</fullName>
    </recommendedName>
</protein>
<evidence type="ECO:0000256" key="9">
    <source>
        <dbReference type="ARBA" id="ARBA00061532"/>
    </source>
</evidence>
<keyword evidence="2 10" id="KW-1003">Cell membrane</keyword>
<comment type="function">
    <text evidence="8 10">Involved in peptidoglycan biosynthesis. Transports lipid-linked peptidoglycan precursors from the inner to the outer leaflet of the cytoplasmic membrane.</text>
</comment>
<evidence type="ECO:0000256" key="7">
    <source>
        <dbReference type="ARBA" id="ARBA00023136"/>
    </source>
</evidence>
<keyword evidence="10" id="KW-0961">Cell wall biogenesis/degradation</keyword>
<feature type="transmembrane region" description="Helical" evidence="10">
    <location>
        <begin position="275"/>
        <end position="296"/>
    </location>
</feature>
<organism evidence="11 12">
    <name type="scientific">Desulfovibrio subterraneus</name>
    <dbReference type="NCBI Taxonomy" id="2718620"/>
    <lineage>
        <taxon>Bacteria</taxon>
        <taxon>Pseudomonadati</taxon>
        <taxon>Thermodesulfobacteriota</taxon>
        <taxon>Desulfovibrionia</taxon>
        <taxon>Desulfovibrionales</taxon>
        <taxon>Desulfovibrionaceae</taxon>
        <taxon>Desulfovibrio</taxon>
    </lineage>
</organism>
<comment type="caution">
    <text evidence="11">The sequence shown here is derived from an EMBL/GenBank/DDBJ whole genome shotgun (WGS) entry which is preliminary data.</text>
</comment>
<feature type="transmembrane region" description="Helical" evidence="10">
    <location>
        <begin position="438"/>
        <end position="464"/>
    </location>
</feature>
<feature type="transmembrane region" description="Helical" evidence="10">
    <location>
        <begin position="88"/>
        <end position="111"/>
    </location>
</feature>
<dbReference type="CDD" id="cd13123">
    <property type="entry name" value="MATE_MurJ_like"/>
    <property type="match status" value="1"/>
</dbReference>
<dbReference type="GO" id="GO:0015648">
    <property type="term" value="F:lipid-linked peptidoglycan transporter activity"/>
    <property type="evidence" value="ECO:0007669"/>
    <property type="project" value="UniProtKB-UniRule"/>
</dbReference>
<feature type="transmembrane region" description="Helical" evidence="10">
    <location>
        <begin position="476"/>
        <end position="497"/>
    </location>
</feature>